<keyword evidence="2" id="KW-1185">Reference proteome</keyword>
<evidence type="ECO:0000313" key="1">
    <source>
        <dbReference type="EMBL" id="GLI95167.1"/>
    </source>
</evidence>
<reference evidence="1" key="1">
    <citation type="journal article" date="2023" name="Int. J. Syst. Evol. Microbiol.">
        <title>Methylocystis iwaonis sp. nov., a type II methane-oxidizing bacterium from surface soil of a rice paddy field in Japan, and emended description of the genus Methylocystis (ex Whittenbury et al. 1970) Bowman et al. 1993.</title>
        <authorList>
            <person name="Kaise H."/>
            <person name="Sawadogo J.B."/>
            <person name="Alam M.S."/>
            <person name="Ueno C."/>
            <person name="Dianou D."/>
            <person name="Shinjo R."/>
            <person name="Asakawa S."/>
        </authorList>
    </citation>
    <scope>NUCLEOTIDE SEQUENCE</scope>
    <source>
        <strain evidence="1">LMG27198</strain>
    </source>
</reference>
<dbReference type="AlphaFoldDB" id="A0A9W6LU45"/>
<evidence type="ECO:0000313" key="2">
    <source>
        <dbReference type="Proteomes" id="UP001144323"/>
    </source>
</evidence>
<proteinExistence type="predicted"/>
<dbReference type="RefSeq" id="WP_281806080.1">
    <property type="nucleotide sequence ID" value="NZ_BSEC01000002.1"/>
</dbReference>
<dbReference type="EMBL" id="BSEC01000002">
    <property type="protein sequence ID" value="GLI95167.1"/>
    <property type="molecule type" value="Genomic_DNA"/>
</dbReference>
<dbReference type="Proteomes" id="UP001144323">
    <property type="component" value="Unassembled WGS sequence"/>
</dbReference>
<name>A0A9W6LU45_9HYPH</name>
<sequence>MFQAFDGLDLLAILREIQARPNADFEDTPAGLAGNSAAVIVQLALAHRQIQQRREHIAFVEFTASRLP</sequence>
<comment type="caution">
    <text evidence="1">The sequence shown here is derived from an EMBL/GenBank/DDBJ whole genome shotgun (WGS) entry which is preliminary data.</text>
</comment>
<protein>
    <submittedName>
        <fullName evidence="1">Uncharacterized protein</fullName>
    </submittedName>
</protein>
<organism evidence="1 2">
    <name type="scientific">Methylocystis echinoides</name>
    <dbReference type="NCBI Taxonomy" id="29468"/>
    <lineage>
        <taxon>Bacteria</taxon>
        <taxon>Pseudomonadati</taxon>
        <taxon>Pseudomonadota</taxon>
        <taxon>Alphaproteobacteria</taxon>
        <taxon>Hyphomicrobiales</taxon>
        <taxon>Methylocystaceae</taxon>
        <taxon>Methylocystis</taxon>
    </lineage>
</organism>
<accession>A0A9W6LU45</accession>
<gene>
    <name evidence="1" type="ORF">LMG27198_41590</name>
</gene>